<gene>
    <name evidence="1" type="ORF">DILT_LOCUS8689</name>
</gene>
<proteinExistence type="predicted"/>
<organism evidence="1 2">
    <name type="scientific">Dibothriocephalus latus</name>
    <name type="common">Fish tapeworm</name>
    <name type="synonym">Diphyllobothrium latum</name>
    <dbReference type="NCBI Taxonomy" id="60516"/>
    <lineage>
        <taxon>Eukaryota</taxon>
        <taxon>Metazoa</taxon>
        <taxon>Spiralia</taxon>
        <taxon>Lophotrochozoa</taxon>
        <taxon>Platyhelminthes</taxon>
        <taxon>Cestoda</taxon>
        <taxon>Eucestoda</taxon>
        <taxon>Diphyllobothriidea</taxon>
        <taxon>Diphyllobothriidae</taxon>
        <taxon>Dibothriocephalus</taxon>
    </lineage>
</organism>
<accession>A0A3P7LS62</accession>
<evidence type="ECO:0000313" key="1">
    <source>
        <dbReference type="EMBL" id="VDN12858.1"/>
    </source>
</evidence>
<dbReference type="EMBL" id="UYRU01054927">
    <property type="protein sequence ID" value="VDN12858.1"/>
    <property type="molecule type" value="Genomic_DNA"/>
</dbReference>
<reference evidence="1 2" key="1">
    <citation type="submission" date="2018-11" db="EMBL/GenBank/DDBJ databases">
        <authorList>
            <consortium name="Pathogen Informatics"/>
        </authorList>
    </citation>
    <scope>NUCLEOTIDE SEQUENCE [LARGE SCALE GENOMIC DNA]</scope>
</reference>
<dbReference type="AlphaFoldDB" id="A0A3P7LS62"/>
<name>A0A3P7LS62_DIBLA</name>
<protein>
    <submittedName>
        <fullName evidence="1">Uncharacterized protein</fullName>
    </submittedName>
</protein>
<keyword evidence="2" id="KW-1185">Reference proteome</keyword>
<evidence type="ECO:0000313" key="2">
    <source>
        <dbReference type="Proteomes" id="UP000281553"/>
    </source>
</evidence>
<dbReference type="Proteomes" id="UP000281553">
    <property type="component" value="Unassembled WGS sequence"/>
</dbReference>
<sequence>MTSKAVLIDKGIILAVGGRHDVPGEPAMLLAFVIRAYLSATSVTLKPVLWCSYPRDVYGIYIDNCRHDNASTLPTDGPEALQRRTVADCIKTLLDAWEGSFSDLLRVGADVAVPVSWNDLGTAVAVAAVERDYGDYVHDDVDGDVGALGSEVEQAPV</sequence>